<name>A0A815EIA2_9BILA</name>
<dbReference type="Proteomes" id="UP000681722">
    <property type="component" value="Unassembled WGS sequence"/>
</dbReference>
<evidence type="ECO:0000313" key="5">
    <source>
        <dbReference type="EMBL" id="CAF3930949.1"/>
    </source>
</evidence>
<dbReference type="Proteomes" id="UP000682733">
    <property type="component" value="Unassembled WGS sequence"/>
</dbReference>
<dbReference type="Proteomes" id="UP000663829">
    <property type="component" value="Unassembled WGS sequence"/>
</dbReference>
<dbReference type="EMBL" id="CAJNOQ010012743">
    <property type="protein sequence ID" value="CAF1307018.1"/>
    <property type="molecule type" value="Genomic_DNA"/>
</dbReference>
<protein>
    <submittedName>
        <fullName evidence="4">Uncharacterized protein</fullName>
    </submittedName>
</protein>
<evidence type="ECO:0000256" key="1">
    <source>
        <dbReference type="SAM" id="Coils"/>
    </source>
</evidence>
<evidence type="ECO:0000313" key="6">
    <source>
        <dbReference type="EMBL" id="CAF4141056.1"/>
    </source>
</evidence>
<keyword evidence="2" id="KW-1133">Transmembrane helix</keyword>
<evidence type="ECO:0000256" key="2">
    <source>
        <dbReference type="SAM" id="Phobius"/>
    </source>
</evidence>
<dbReference type="AlphaFoldDB" id="A0A815EIA2"/>
<comment type="caution">
    <text evidence="4">The sequence shown here is derived from an EMBL/GenBank/DDBJ whole genome shotgun (WGS) entry which is preliminary data.</text>
</comment>
<keyword evidence="2" id="KW-0812">Transmembrane</keyword>
<keyword evidence="2" id="KW-0472">Membrane</keyword>
<sequence>MAQAVDTITAAAAPASDSSAEGLGTVPPWAQHVISQSANLGIKLFTYQQHTAKVAIVDNARGLLNAPGIEFPQRVTNLIDYKTTNSTVLLENCFLEHCGVPDRSLIDTAKGMTPDGAKSMQQNMLKGLDGVKQQMASDYLLVSAIASTGLIVVQIIKLWNVWKEIKLADNLHKDPNKFLEIEQNMLIFEDLCTKVRQSIDRKESRRILSFTMKLSNKYAETLKLVNSLQIKIENVMQRLDLAGDSQIYDGLSNLITGGSNVAQLIPLFESLSNPKKALGCVMAGAFFVLIGFNVAMYHMTRKRLQELREDYQKLQQLELQFKKLNSDIQLVLEEEEERQSRN</sequence>
<dbReference type="EMBL" id="CAJNOK010011378">
    <property type="protein sequence ID" value="CAF1138737.1"/>
    <property type="molecule type" value="Genomic_DNA"/>
</dbReference>
<keyword evidence="7" id="KW-1185">Reference proteome</keyword>
<dbReference type="Proteomes" id="UP000677228">
    <property type="component" value="Unassembled WGS sequence"/>
</dbReference>
<feature type="transmembrane region" description="Helical" evidence="2">
    <location>
        <begin position="276"/>
        <end position="298"/>
    </location>
</feature>
<evidence type="ECO:0000313" key="7">
    <source>
        <dbReference type="Proteomes" id="UP000663829"/>
    </source>
</evidence>
<organism evidence="4 7">
    <name type="scientific">Didymodactylos carnosus</name>
    <dbReference type="NCBI Taxonomy" id="1234261"/>
    <lineage>
        <taxon>Eukaryota</taxon>
        <taxon>Metazoa</taxon>
        <taxon>Spiralia</taxon>
        <taxon>Gnathifera</taxon>
        <taxon>Rotifera</taxon>
        <taxon>Eurotatoria</taxon>
        <taxon>Bdelloidea</taxon>
        <taxon>Philodinida</taxon>
        <taxon>Philodinidae</taxon>
        <taxon>Didymodactylos</taxon>
    </lineage>
</organism>
<evidence type="ECO:0000313" key="3">
    <source>
        <dbReference type="EMBL" id="CAF1138737.1"/>
    </source>
</evidence>
<reference evidence="4" key="1">
    <citation type="submission" date="2021-02" db="EMBL/GenBank/DDBJ databases">
        <authorList>
            <person name="Nowell W R."/>
        </authorList>
    </citation>
    <scope>NUCLEOTIDE SEQUENCE</scope>
</reference>
<gene>
    <name evidence="4" type="ORF">GPM918_LOCUS28805</name>
    <name evidence="3" type="ORF">OVA965_LOCUS21017</name>
    <name evidence="6" type="ORF">SRO942_LOCUS29332</name>
    <name evidence="5" type="ORF">TMI583_LOCUS21566</name>
</gene>
<proteinExistence type="predicted"/>
<keyword evidence="1" id="KW-0175">Coiled coil</keyword>
<feature type="coiled-coil region" evidence="1">
    <location>
        <begin position="297"/>
        <end position="334"/>
    </location>
</feature>
<dbReference type="EMBL" id="CAJOBC010040382">
    <property type="protein sequence ID" value="CAF4141056.1"/>
    <property type="molecule type" value="Genomic_DNA"/>
</dbReference>
<accession>A0A815EIA2</accession>
<dbReference type="EMBL" id="CAJOBA010025422">
    <property type="protein sequence ID" value="CAF3930949.1"/>
    <property type="molecule type" value="Genomic_DNA"/>
</dbReference>
<feature type="transmembrane region" description="Helical" evidence="2">
    <location>
        <begin position="139"/>
        <end position="159"/>
    </location>
</feature>
<dbReference type="OrthoDB" id="10458359at2759"/>
<evidence type="ECO:0000313" key="4">
    <source>
        <dbReference type="EMBL" id="CAF1307018.1"/>
    </source>
</evidence>